<protein>
    <submittedName>
        <fullName evidence="1">Uncharacterized protein</fullName>
    </submittedName>
</protein>
<gene>
    <name evidence="1" type="ORF">METZ01_LOCUS325145</name>
</gene>
<name>A0A382PK39_9ZZZZ</name>
<organism evidence="1">
    <name type="scientific">marine metagenome</name>
    <dbReference type="NCBI Taxonomy" id="408172"/>
    <lineage>
        <taxon>unclassified sequences</taxon>
        <taxon>metagenomes</taxon>
        <taxon>ecological metagenomes</taxon>
    </lineage>
</organism>
<dbReference type="AlphaFoldDB" id="A0A382PK39"/>
<sequence>AHSWGGVSLTDEKVRDIGTPTSRLTSAREAIDPINGMVVSSAIPVEVQLAKELSSN</sequence>
<reference evidence="1" key="1">
    <citation type="submission" date="2018-05" db="EMBL/GenBank/DDBJ databases">
        <authorList>
            <person name="Lanie J.A."/>
            <person name="Ng W.-L."/>
            <person name="Kazmierczak K.M."/>
            <person name="Andrzejewski T.M."/>
            <person name="Davidsen T.M."/>
            <person name="Wayne K.J."/>
            <person name="Tettelin H."/>
            <person name="Glass J.I."/>
            <person name="Rusch D."/>
            <person name="Podicherti R."/>
            <person name="Tsui H.-C.T."/>
            <person name="Winkler M.E."/>
        </authorList>
    </citation>
    <scope>NUCLEOTIDE SEQUENCE</scope>
</reference>
<accession>A0A382PK39</accession>
<dbReference type="EMBL" id="UINC01107138">
    <property type="protein sequence ID" value="SVC72291.1"/>
    <property type="molecule type" value="Genomic_DNA"/>
</dbReference>
<proteinExistence type="predicted"/>
<evidence type="ECO:0000313" key="1">
    <source>
        <dbReference type="EMBL" id="SVC72291.1"/>
    </source>
</evidence>
<feature type="non-terminal residue" evidence="1">
    <location>
        <position position="1"/>
    </location>
</feature>